<name>A0A8J1M6F8_XENLA</name>
<evidence type="ECO:0000256" key="8">
    <source>
        <dbReference type="ARBA" id="ARBA00023136"/>
    </source>
</evidence>
<dbReference type="RefSeq" id="XP_041437269.1">
    <property type="nucleotide sequence ID" value="XM_041581335.1"/>
</dbReference>
<evidence type="ECO:0000256" key="10">
    <source>
        <dbReference type="ARBA" id="ARBA00023170"/>
    </source>
</evidence>
<dbReference type="PROSITE" id="PS00237">
    <property type="entry name" value="G_PROTEIN_RECEP_F1_1"/>
    <property type="match status" value="1"/>
</dbReference>
<keyword evidence="9" id="KW-1015">Disulfide bond</keyword>
<dbReference type="InterPro" id="IPR000276">
    <property type="entry name" value="GPCR_Rhodpsn"/>
</dbReference>
<gene>
    <name evidence="16" type="primary">LOC108705419</name>
</gene>
<dbReference type="FunFam" id="1.20.1070.10:FF:000024">
    <property type="entry name" value="Olfactory receptor"/>
    <property type="match status" value="1"/>
</dbReference>
<keyword evidence="3" id="KW-0716">Sensory transduction</keyword>
<dbReference type="PANTHER" id="PTHR26451:SF1000">
    <property type="entry name" value="GUSTATORY RECEPTOR CLONE PTE03"/>
    <property type="match status" value="1"/>
</dbReference>
<evidence type="ECO:0000256" key="6">
    <source>
        <dbReference type="ARBA" id="ARBA00022989"/>
    </source>
</evidence>
<dbReference type="KEGG" id="xla:108705419"/>
<dbReference type="GO" id="GO:0005549">
    <property type="term" value="F:odorant binding"/>
    <property type="evidence" value="ECO:0000318"/>
    <property type="project" value="GO_Central"/>
</dbReference>
<feature type="transmembrane region" description="Helical" evidence="13">
    <location>
        <begin position="25"/>
        <end position="51"/>
    </location>
</feature>
<dbReference type="PANTHER" id="PTHR26451">
    <property type="entry name" value="G_PROTEIN_RECEP_F1_2 DOMAIN-CONTAINING PROTEIN"/>
    <property type="match status" value="1"/>
</dbReference>
<dbReference type="GO" id="GO:0004930">
    <property type="term" value="F:G protein-coupled receptor activity"/>
    <property type="evidence" value="ECO:0007669"/>
    <property type="project" value="UniProtKB-KW"/>
</dbReference>
<evidence type="ECO:0000256" key="9">
    <source>
        <dbReference type="ARBA" id="ARBA00023157"/>
    </source>
</evidence>
<dbReference type="SUPFAM" id="SSF81321">
    <property type="entry name" value="Family A G protein-coupled receptor-like"/>
    <property type="match status" value="1"/>
</dbReference>
<dbReference type="GO" id="GO:0005886">
    <property type="term" value="C:plasma membrane"/>
    <property type="evidence" value="ECO:0007669"/>
    <property type="project" value="UniProtKB-SubCell"/>
</dbReference>
<evidence type="ECO:0000256" key="1">
    <source>
        <dbReference type="ARBA" id="ARBA00004651"/>
    </source>
</evidence>
<keyword evidence="5" id="KW-0552">Olfaction</keyword>
<evidence type="ECO:0000256" key="2">
    <source>
        <dbReference type="ARBA" id="ARBA00022475"/>
    </source>
</evidence>
<keyword evidence="4 13" id="KW-0812">Transmembrane</keyword>
<evidence type="ECO:0000256" key="5">
    <source>
        <dbReference type="ARBA" id="ARBA00022725"/>
    </source>
</evidence>
<dbReference type="InterPro" id="IPR017452">
    <property type="entry name" value="GPCR_Rhodpsn_7TM"/>
</dbReference>
<evidence type="ECO:0000256" key="12">
    <source>
        <dbReference type="ARBA" id="ARBA00023224"/>
    </source>
</evidence>
<evidence type="ECO:0000256" key="11">
    <source>
        <dbReference type="ARBA" id="ARBA00023180"/>
    </source>
</evidence>
<evidence type="ECO:0000259" key="14">
    <source>
        <dbReference type="PROSITE" id="PS50262"/>
    </source>
</evidence>
<dbReference type="AlphaFoldDB" id="A0A8J1M6F8"/>
<proteinExistence type="predicted"/>
<protein>
    <submittedName>
        <fullName evidence="16">Olfactory receptor 6N2</fullName>
    </submittedName>
</protein>
<keyword evidence="12" id="KW-0807">Transducer</keyword>
<keyword evidence="7" id="KW-0297">G-protein coupled receptor</keyword>
<dbReference type="OrthoDB" id="10017003at2759"/>
<dbReference type="PROSITE" id="PS50262">
    <property type="entry name" value="G_PROTEIN_RECEP_F1_2"/>
    <property type="match status" value="1"/>
</dbReference>
<dbReference type="GO" id="GO:0004984">
    <property type="term" value="F:olfactory receptor activity"/>
    <property type="evidence" value="ECO:0000318"/>
    <property type="project" value="GO_Central"/>
</dbReference>
<keyword evidence="2" id="KW-1003">Cell membrane</keyword>
<sequence>MMPNSTYSHPSVLELSFGLLTALKYLYGTIVLLLFLMIAVSSSTVITTIALHRTLHEPMYIFIAALCINGLYGSICFFPALFVNLVSQTQTISYIGCLIQIFGIHTYIGGEIGVLAAMAFDRYLCICNPLRYNSLMTFSTMFKLIGAAWLYIIILISIHVILTIRLPLCSSVIQKIYCDNWSVVTLSCIDTTLNNIFGLLITSVTVLLAGCIGISYMKILIVCMKSSKNVRAKALQTCTPHLISLNYFGADILCEILLLRFPVNAMPYQLKIIISVQAFVFAPLLNPLMYGLKMREIRVKIGKIFYPKTISQVERHGKVQEQ</sequence>
<accession>A0A8J1M6F8</accession>
<dbReference type="GeneID" id="108705419"/>
<feature type="transmembrane region" description="Helical" evidence="13">
    <location>
        <begin position="196"/>
        <end position="221"/>
    </location>
</feature>
<feature type="transmembrane region" description="Helical" evidence="13">
    <location>
        <begin position="268"/>
        <end position="290"/>
    </location>
</feature>
<dbReference type="InterPro" id="IPR000725">
    <property type="entry name" value="Olfact_rcpt"/>
</dbReference>
<dbReference type="Proteomes" id="UP000186698">
    <property type="component" value="Chromosome 2L"/>
</dbReference>
<evidence type="ECO:0000313" key="15">
    <source>
        <dbReference type="Proteomes" id="UP000186698"/>
    </source>
</evidence>
<keyword evidence="8 13" id="KW-0472">Membrane</keyword>
<evidence type="ECO:0000313" key="16">
    <source>
        <dbReference type="RefSeq" id="XP_041437269.1"/>
    </source>
</evidence>
<feature type="transmembrane region" description="Helical" evidence="13">
    <location>
        <begin position="60"/>
        <end position="86"/>
    </location>
</feature>
<keyword evidence="15" id="KW-1185">Reference proteome</keyword>
<keyword evidence="11" id="KW-0325">Glycoprotein</keyword>
<dbReference type="Pfam" id="PF13853">
    <property type="entry name" value="7tm_4"/>
    <property type="match status" value="1"/>
</dbReference>
<feature type="transmembrane region" description="Helical" evidence="13">
    <location>
        <begin position="141"/>
        <end position="162"/>
    </location>
</feature>
<dbReference type="Gene3D" id="1.20.1070.10">
    <property type="entry name" value="Rhodopsin 7-helix transmembrane proteins"/>
    <property type="match status" value="1"/>
</dbReference>
<feature type="domain" description="G-protein coupled receptors family 1 profile" evidence="14">
    <location>
        <begin position="41"/>
        <end position="290"/>
    </location>
</feature>
<evidence type="ECO:0000256" key="13">
    <source>
        <dbReference type="SAM" id="Phobius"/>
    </source>
</evidence>
<dbReference type="GO" id="GO:0050911">
    <property type="term" value="P:detection of chemical stimulus involved in sensory perception of smell"/>
    <property type="evidence" value="ECO:0000318"/>
    <property type="project" value="GO_Central"/>
</dbReference>
<comment type="subcellular location">
    <subcellularLocation>
        <location evidence="1">Cell membrane</location>
        <topology evidence="1">Multi-pass membrane protein</topology>
    </subcellularLocation>
</comment>
<evidence type="ECO:0000256" key="3">
    <source>
        <dbReference type="ARBA" id="ARBA00022606"/>
    </source>
</evidence>
<reference evidence="16" key="1">
    <citation type="submission" date="2025-08" db="UniProtKB">
        <authorList>
            <consortium name="RefSeq"/>
        </authorList>
    </citation>
    <scope>IDENTIFICATION</scope>
    <source>
        <strain evidence="16">J_2021</strain>
        <tissue evidence="16">Erythrocytes</tissue>
    </source>
</reference>
<organism evidence="15 16">
    <name type="scientific">Xenopus laevis</name>
    <name type="common">African clawed frog</name>
    <dbReference type="NCBI Taxonomy" id="8355"/>
    <lineage>
        <taxon>Eukaryota</taxon>
        <taxon>Metazoa</taxon>
        <taxon>Chordata</taxon>
        <taxon>Craniata</taxon>
        <taxon>Vertebrata</taxon>
        <taxon>Euteleostomi</taxon>
        <taxon>Amphibia</taxon>
        <taxon>Batrachia</taxon>
        <taxon>Anura</taxon>
        <taxon>Pipoidea</taxon>
        <taxon>Pipidae</taxon>
        <taxon>Xenopodinae</taxon>
        <taxon>Xenopus</taxon>
        <taxon>Xenopus</taxon>
    </lineage>
</organism>
<feature type="transmembrane region" description="Helical" evidence="13">
    <location>
        <begin position="242"/>
        <end position="262"/>
    </location>
</feature>
<feature type="transmembrane region" description="Helical" evidence="13">
    <location>
        <begin position="92"/>
        <end position="120"/>
    </location>
</feature>
<keyword evidence="6 13" id="KW-1133">Transmembrane helix</keyword>
<dbReference type="InterPro" id="IPR052921">
    <property type="entry name" value="GPCR1_Superfamily_Member"/>
</dbReference>
<keyword evidence="10 16" id="KW-0675">Receptor</keyword>
<dbReference type="PRINTS" id="PR00245">
    <property type="entry name" value="OLFACTORYR"/>
</dbReference>
<evidence type="ECO:0000256" key="4">
    <source>
        <dbReference type="ARBA" id="ARBA00022692"/>
    </source>
</evidence>
<dbReference type="GO" id="GO:0016020">
    <property type="term" value="C:membrane"/>
    <property type="evidence" value="ECO:0000318"/>
    <property type="project" value="GO_Central"/>
</dbReference>
<evidence type="ECO:0000256" key="7">
    <source>
        <dbReference type="ARBA" id="ARBA00023040"/>
    </source>
</evidence>